<evidence type="ECO:0008006" key="4">
    <source>
        <dbReference type="Google" id="ProtNLM"/>
    </source>
</evidence>
<dbReference type="AlphaFoldDB" id="E3NQF4"/>
<evidence type="ECO:0000256" key="1">
    <source>
        <dbReference type="SAM" id="Phobius"/>
    </source>
</evidence>
<evidence type="ECO:0000313" key="3">
    <source>
        <dbReference type="Proteomes" id="UP000008281"/>
    </source>
</evidence>
<sequence>MSVPLPSPAPLPGIHRNESYINFEVSFFTFPMLLLVLPIFYMPVTIIIILRIFVKLLYAIKDKNVNVPLFSAICISHIMASCDSREVIQQINFQCLLFFICDFFYVRLMTSGVFTSWCASVLPNRYLIILYATTFYFNYANMLFPFLVSTMRLILFAYPQNQAKVLTRDDLRCSVCLAILSTFQINRTILRTALPIIFIYPFFSIFFMFSAEGFCVQARSPFPFGSVVIAFRGSLFELRNNYFLLFNNLFWMSSCLINNSILLVKLVQLKMSLSFQARSQKSYKAEVSLTFTTFSMIFSYLSNSMIVIAAQLGGELSYYAIMLRPFGNDLETCVVPWVFYLTHPIFRRKTNTLRVFP</sequence>
<keyword evidence="1" id="KW-1133">Transmembrane helix</keyword>
<name>E3NQF4_CAERE</name>
<accession>E3NQF4</accession>
<keyword evidence="3" id="KW-1185">Reference proteome</keyword>
<evidence type="ECO:0000313" key="2">
    <source>
        <dbReference type="EMBL" id="EFO84522.1"/>
    </source>
</evidence>
<dbReference type="PANTHER" id="PTHR46045:SF2">
    <property type="entry name" value="SERPENTINE RECEPTOR, CLASS U"/>
    <property type="match status" value="1"/>
</dbReference>
<dbReference type="Proteomes" id="UP000008281">
    <property type="component" value="Unassembled WGS sequence"/>
</dbReference>
<feature type="transmembrane region" description="Helical" evidence="1">
    <location>
        <begin position="249"/>
        <end position="267"/>
    </location>
</feature>
<dbReference type="PANTHER" id="PTHR46045">
    <property type="entry name" value="SERPENTINE RECEPTOR, CLASS U-RELATED"/>
    <property type="match status" value="1"/>
</dbReference>
<dbReference type="InterPro" id="IPR003839">
    <property type="entry name" value="7TM_GPCR_serpentine_rcpt_Sru"/>
</dbReference>
<dbReference type="HOGENOM" id="CLU_049496_0_0_1"/>
<feature type="transmembrane region" description="Helical" evidence="1">
    <location>
        <begin position="287"/>
        <end position="310"/>
    </location>
</feature>
<dbReference type="eggNOG" id="ENOG502TGVA">
    <property type="taxonomic scope" value="Eukaryota"/>
</dbReference>
<dbReference type="Pfam" id="PF10322">
    <property type="entry name" value="7TM_GPCR_Sru"/>
    <property type="match status" value="1"/>
</dbReference>
<keyword evidence="1" id="KW-0812">Transmembrane</keyword>
<protein>
    <recommendedName>
        <fullName evidence="4">Serpentine Receptor, class U</fullName>
    </recommendedName>
</protein>
<dbReference type="EMBL" id="DS269517">
    <property type="protein sequence ID" value="EFO84522.1"/>
    <property type="molecule type" value="Genomic_DNA"/>
</dbReference>
<proteinExistence type="predicted"/>
<keyword evidence="1" id="KW-0472">Membrane</keyword>
<feature type="transmembrane region" description="Helical" evidence="1">
    <location>
        <begin position="189"/>
        <end position="209"/>
    </location>
</feature>
<dbReference type="FunCoup" id="E3NQF4">
    <property type="interactions" value="10"/>
</dbReference>
<organism evidence="3">
    <name type="scientific">Caenorhabditis remanei</name>
    <name type="common">Caenorhabditis vulgaris</name>
    <dbReference type="NCBI Taxonomy" id="31234"/>
    <lineage>
        <taxon>Eukaryota</taxon>
        <taxon>Metazoa</taxon>
        <taxon>Ecdysozoa</taxon>
        <taxon>Nematoda</taxon>
        <taxon>Chromadorea</taxon>
        <taxon>Rhabditida</taxon>
        <taxon>Rhabditina</taxon>
        <taxon>Rhabditomorpha</taxon>
        <taxon>Rhabditoidea</taxon>
        <taxon>Rhabditidae</taxon>
        <taxon>Peloderinae</taxon>
        <taxon>Caenorhabditis</taxon>
    </lineage>
</organism>
<reference evidence="2" key="1">
    <citation type="submission" date="2007-07" db="EMBL/GenBank/DDBJ databases">
        <title>PCAP assembly of the Caenorhabditis remanei genome.</title>
        <authorList>
            <consortium name="The Caenorhabditis remanei Sequencing Consortium"/>
            <person name="Wilson R.K."/>
        </authorList>
    </citation>
    <scope>NUCLEOTIDE SEQUENCE [LARGE SCALE GENOMIC DNA]</scope>
    <source>
        <strain evidence="2">PB4641</strain>
    </source>
</reference>
<feature type="transmembrane region" description="Helical" evidence="1">
    <location>
        <begin position="32"/>
        <end position="54"/>
    </location>
</feature>
<dbReference type="OMA" id="SHIMASC"/>
<dbReference type="InParanoid" id="E3NQF4"/>
<feature type="transmembrane region" description="Helical" evidence="1">
    <location>
        <begin position="126"/>
        <end position="148"/>
    </location>
</feature>
<feature type="transmembrane region" description="Helical" evidence="1">
    <location>
        <begin position="95"/>
        <end position="114"/>
    </location>
</feature>
<gene>
    <name evidence="2" type="ORF">CRE_22220</name>
</gene>